<evidence type="ECO:0000256" key="1">
    <source>
        <dbReference type="SAM" id="Coils"/>
    </source>
</evidence>
<evidence type="ECO:0000313" key="2">
    <source>
        <dbReference type="EMBL" id="OHB14696.1"/>
    </source>
</evidence>
<comment type="caution">
    <text evidence="2">The sequence shown here is derived from an EMBL/GenBank/DDBJ whole genome shotgun (WGS) entry which is preliminary data.</text>
</comment>
<evidence type="ECO:0000313" key="3">
    <source>
        <dbReference type="Proteomes" id="UP000177697"/>
    </source>
</evidence>
<sequence length="251" mass="27595">MKNKISVLVLLAAVMIPQVVFASWWNPFSWIKSKETYTAPKTQDIETKISELESKLDKVTENNNLNIKENIKKEIEVPTVITKTIQVDNPELQTKINALLKENIDLQTKVGSLSSSYNNLVQQLNTCKANLADVKSVSVDSDISNTITEQKKISIGSPICGNGPYSSITIPITFTGISGKYAVVEVISDSTHVPKMNNLDPNGLKYVTIPNVSGNYTFKITTSTESPSSPVYKADSTLTNYSETISITRCP</sequence>
<keyword evidence="1" id="KW-0175">Coiled coil</keyword>
<protein>
    <submittedName>
        <fullName evidence="2">Uncharacterized protein</fullName>
    </submittedName>
</protein>
<proteinExistence type="predicted"/>
<accession>A0A1G2UZ99</accession>
<dbReference type="Proteomes" id="UP000177697">
    <property type="component" value="Unassembled WGS sequence"/>
</dbReference>
<gene>
    <name evidence="2" type="ORF">A2431_00615</name>
</gene>
<feature type="coiled-coil region" evidence="1">
    <location>
        <begin position="42"/>
        <end position="69"/>
    </location>
</feature>
<dbReference type="EMBL" id="MHWW01000017">
    <property type="protein sequence ID" value="OHB14696.1"/>
    <property type="molecule type" value="Genomic_DNA"/>
</dbReference>
<name>A0A1G2UZ99_9BACT</name>
<dbReference type="AlphaFoldDB" id="A0A1G2UZ99"/>
<reference evidence="2 3" key="1">
    <citation type="journal article" date="2016" name="Nat. Commun.">
        <title>Thousands of microbial genomes shed light on interconnected biogeochemical processes in an aquifer system.</title>
        <authorList>
            <person name="Anantharaman K."/>
            <person name="Brown C.T."/>
            <person name="Hug L.A."/>
            <person name="Sharon I."/>
            <person name="Castelle C.J."/>
            <person name="Probst A.J."/>
            <person name="Thomas B.C."/>
            <person name="Singh A."/>
            <person name="Wilkins M.J."/>
            <person name="Karaoz U."/>
            <person name="Brodie E.L."/>
            <person name="Williams K.H."/>
            <person name="Hubbard S.S."/>
            <person name="Banfield J.F."/>
        </authorList>
    </citation>
    <scope>NUCLEOTIDE SEQUENCE [LARGE SCALE GENOMIC DNA]</scope>
</reference>
<organism evidence="2 3">
    <name type="scientific">Candidatus Zambryskibacteria bacterium RIFOXYC1_FULL_39_10</name>
    <dbReference type="NCBI Taxonomy" id="1802779"/>
    <lineage>
        <taxon>Bacteria</taxon>
        <taxon>Candidatus Zambryskiibacteriota</taxon>
    </lineage>
</organism>